<evidence type="ECO:0000256" key="1">
    <source>
        <dbReference type="SAM" id="MobiDB-lite"/>
    </source>
</evidence>
<feature type="region of interest" description="Disordered" evidence="1">
    <location>
        <begin position="77"/>
        <end position="100"/>
    </location>
</feature>
<evidence type="ECO:0000313" key="3">
    <source>
        <dbReference type="Proteomes" id="UP000734854"/>
    </source>
</evidence>
<proteinExistence type="predicted"/>
<feature type="compositionally biased region" description="Polar residues" evidence="1">
    <location>
        <begin position="77"/>
        <end position="88"/>
    </location>
</feature>
<dbReference type="Proteomes" id="UP000734854">
    <property type="component" value="Unassembled WGS sequence"/>
</dbReference>
<gene>
    <name evidence="2" type="ORF">ZIOFF_032017</name>
</gene>
<protein>
    <submittedName>
        <fullName evidence="2">Uncharacterized protein</fullName>
    </submittedName>
</protein>
<comment type="caution">
    <text evidence="2">The sequence shown here is derived from an EMBL/GenBank/DDBJ whole genome shotgun (WGS) entry which is preliminary data.</text>
</comment>
<accession>A0A8J5L5Z3</accession>
<sequence>MRSRTHLGEDVVGECEMSLSFPWAEKTMRPISASQSMESSKAFFRRPLRRLEKVTFRLARFSILLICVFPLTMSTEQQNQRVRSSDQSWPHEDRQGGIRS</sequence>
<name>A0A8J5L5Z3_ZINOF</name>
<dbReference type="AlphaFoldDB" id="A0A8J5L5Z3"/>
<organism evidence="2 3">
    <name type="scientific">Zingiber officinale</name>
    <name type="common">Ginger</name>
    <name type="synonym">Amomum zingiber</name>
    <dbReference type="NCBI Taxonomy" id="94328"/>
    <lineage>
        <taxon>Eukaryota</taxon>
        <taxon>Viridiplantae</taxon>
        <taxon>Streptophyta</taxon>
        <taxon>Embryophyta</taxon>
        <taxon>Tracheophyta</taxon>
        <taxon>Spermatophyta</taxon>
        <taxon>Magnoliopsida</taxon>
        <taxon>Liliopsida</taxon>
        <taxon>Zingiberales</taxon>
        <taxon>Zingiberaceae</taxon>
        <taxon>Zingiber</taxon>
    </lineage>
</organism>
<reference evidence="2 3" key="1">
    <citation type="submission" date="2020-08" db="EMBL/GenBank/DDBJ databases">
        <title>Plant Genome Project.</title>
        <authorList>
            <person name="Zhang R.-G."/>
        </authorList>
    </citation>
    <scope>NUCLEOTIDE SEQUENCE [LARGE SCALE GENOMIC DNA]</scope>
    <source>
        <tissue evidence="2">Rhizome</tissue>
    </source>
</reference>
<keyword evidence="3" id="KW-1185">Reference proteome</keyword>
<dbReference type="EMBL" id="JACMSC010000009">
    <property type="protein sequence ID" value="KAG6506690.1"/>
    <property type="molecule type" value="Genomic_DNA"/>
</dbReference>
<evidence type="ECO:0000313" key="2">
    <source>
        <dbReference type="EMBL" id="KAG6506690.1"/>
    </source>
</evidence>
<feature type="compositionally biased region" description="Basic and acidic residues" evidence="1">
    <location>
        <begin position="89"/>
        <end position="100"/>
    </location>
</feature>